<reference evidence="6" key="1">
    <citation type="submission" date="2021-02" db="EMBL/GenBank/DDBJ databases">
        <authorList>
            <person name="Nowell W R."/>
        </authorList>
    </citation>
    <scope>NUCLEOTIDE SEQUENCE</scope>
    <source>
        <strain evidence="6">Ploen Becks lab</strain>
    </source>
</reference>
<dbReference type="GO" id="GO:0016176">
    <property type="term" value="F:superoxide-generating NADPH oxidase activator activity"/>
    <property type="evidence" value="ECO:0007669"/>
    <property type="project" value="TreeGrafter"/>
</dbReference>
<keyword evidence="1 3" id="KW-0728">SH3 domain</keyword>
<evidence type="ECO:0000259" key="5">
    <source>
        <dbReference type="PROSITE" id="PS50195"/>
    </source>
</evidence>
<keyword evidence="2" id="KW-0677">Repeat</keyword>
<dbReference type="SMART" id="SM00326">
    <property type="entry name" value="SH3"/>
    <property type="match status" value="3"/>
</dbReference>
<feature type="domain" description="PX" evidence="5">
    <location>
        <begin position="6"/>
        <end position="130"/>
    </location>
</feature>
<evidence type="ECO:0000256" key="3">
    <source>
        <dbReference type="PROSITE-ProRule" id="PRU00192"/>
    </source>
</evidence>
<dbReference type="InterPro" id="IPR036871">
    <property type="entry name" value="PX_dom_sf"/>
</dbReference>
<dbReference type="GO" id="GO:0005737">
    <property type="term" value="C:cytoplasm"/>
    <property type="evidence" value="ECO:0007669"/>
    <property type="project" value="TreeGrafter"/>
</dbReference>
<feature type="domain" description="SH3" evidence="4">
    <location>
        <begin position="220"/>
        <end position="279"/>
    </location>
</feature>
<dbReference type="InterPro" id="IPR001683">
    <property type="entry name" value="PX_dom"/>
</dbReference>
<dbReference type="Gene3D" id="3.30.1520.10">
    <property type="entry name" value="Phox-like domain"/>
    <property type="match status" value="1"/>
</dbReference>
<dbReference type="SUPFAM" id="SSF64268">
    <property type="entry name" value="PX domain"/>
    <property type="match status" value="1"/>
</dbReference>
<dbReference type="InterPro" id="IPR036028">
    <property type="entry name" value="SH3-like_dom_sf"/>
</dbReference>
<dbReference type="GO" id="GO:0035091">
    <property type="term" value="F:phosphatidylinositol binding"/>
    <property type="evidence" value="ECO:0007669"/>
    <property type="project" value="InterPro"/>
</dbReference>
<dbReference type="PANTHER" id="PTHR15706">
    <property type="entry name" value="SH3 MULTIPLE DOMAIN"/>
    <property type="match status" value="1"/>
</dbReference>
<dbReference type="AlphaFoldDB" id="A0A814E140"/>
<dbReference type="Proteomes" id="UP000663879">
    <property type="component" value="Unassembled WGS sequence"/>
</dbReference>
<dbReference type="CDD" id="cd11856">
    <property type="entry name" value="SH3_p47phox_like"/>
    <property type="match status" value="1"/>
</dbReference>
<evidence type="ECO:0000259" key="4">
    <source>
        <dbReference type="PROSITE" id="PS50002"/>
    </source>
</evidence>
<dbReference type="PROSITE" id="PS50195">
    <property type="entry name" value="PX"/>
    <property type="match status" value="1"/>
</dbReference>
<dbReference type="GO" id="GO:0042554">
    <property type="term" value="P:superoxide anion generation"/>
    <property type="evidence" value="ECO:0007669"/>
    <property type="project" value="TreeGrafter"/>
</dbReference>
<dbReference type="PANTHER" id="PTHR15706:SF2">
    <property type="entry name" value="SH3 AND PX DOMAIN-CONTAINING PROTEIN 2A"/>
    <property type="match status" value="1"/>
</dbReference>
<name>A0A814E140_9BILA</name>
<feature type="domain" description="SH3" evidence="4">
    <location>
        <begin position="149"/>
        <end position="208"/>
    </location>
</feature>
<accession>A0A814E140</accession>
<dbReference type="InterPro" id="IPR051228">
    <property type="entry name" value="NADPH_Oxidase/PX-Domain"/>
</dbReference>
<protein>
    <submittedName>
        <fullName evidence="6">Uncharacterized protein</fullName>
    </submittedName>
</protein>
<evidence type="ECO:0000256" key="2">
    <source>
        <dbReference type="ARBA" id="ARBA00022737"/>
    </source>
</evidence>
<dbReference type="Gene3D" id="2.30.30.40">
    <property type="entry name" value="SH3 Domains"/>
    <property type="match status" value="3"/>
</dbReference>
<proteinExistence type="predicted"/>
<evidence type="ECO:0000256" key="1">
    <source>
        <dbReference type="ARBA" id="ARBA00022443"/>
    </source>
</evidence>
<organism evidence="6 7">
    <name type="scientific">Brachionus calyciflorus</name>
    <dbReference type="NCBI Taxonomy" id="104777"/>
    <lineage>
        <taxon>Eukaryota</taxon>
        <taxon>Metazoa</taxon>
        <taxon>Spiralia</taxon>
        <taxon>Gnathifera</taxon>
        <taxon>Rotifera</taxon>
        <taxon>Eurotatoria</taxon>
        <taxon>Monogononta</taxon>
        <taxon>Pseudotrocha</taxon>
        <taxon>Ploima</taxon>
        <taxon>Brachionidae</taxon>
        <taxon>Brachionus</taxon>
    </lineage>
</organism>
<gene>
    <name evidence="6" type="ORF">OXX778_LOCUS14653</name>
</gene>
<dbReference type="Pfam" id="PF00018">
    <property type="entry name" value="SH3_1"/>
    <property type="match status" value="3"/>
</dbReference>
<comment type="caution">
    <text evidence="6">The sequence shown here is derived from an EMBL/GenBank/DDBJ whole genome shotgun (WGS) entry which is preliminary data.</text>
</comment>
<sequence>MNRELRIIIDIDVNNIEKRYKPSKYYVYCIWVTWSDKNQCKIYRRYSQFFDLQCRLLDKFKRESGFYDPNERIIPFLPGKKIFGRSQISSVALQRMYQINAYCKRLIKLKPDISQSDLVIKFFELSQDDIFDLTSVNSLTEQPDISTPLKSEDFICMHDFKPESKSEIKIRKTQIVQVLEKNENGWWFVNTQDGQGFVPQSVLKPLNKCQNNLDLSIPVEPNEYFIVKKDYKANKNDEITIEKGEFIKVLEKKLNGWWTVEYKGEIGLAPGVCIGQLNKLKLDKELIFTVDTKSMTSFESFDSLENSLGNNEEFYYVLEDYVDSMGEGLSLKKGQKCRVLNKENSSGWWYVQIEGFENCEGWAPNAYLTKDKIKPPRPPKPQIQKHLASDKTQALNIENLIENNDKPVYSVSKMRELFEQKF</sequence>
<dbReference type="InterPro" id="IPR001452">
    <property type="entry name" value="SH3_domain"/>
</dbReference>
<dbReference type="SUPFAM" id="SSF50044">
    <property type="entry name" value="SH3-domain"/>
    <property type="match status" value="3"/>
</dbReference>
<evidence type="ECO:0000313" key="7">
    <source>
        <dbReference type="Proteomes" id="UP000663879"/>
    </source>
</evidence>
<evidence type="ECO:0000313" key="6">
    <source>
        <dbReference type="EMBL" id="CAF0965694.1"/>
    </source>
</evidence>
<keyword evidence="7" id="KW-1185">Reference proteome</keyword>
<dbReference type="OrthoDB" id="10255964at2759"/>
<feature type="domain" description="SH3" evidence="4">
    <location>
        <begin position="310"/>
        <end position="373"/>
    </location>
</feature>
<dbReference type="PROSITE" id="PS50002">
    <property type="entry name" value="SH3"/>
    <property type="match status" value="3"/>
</dbReference>
<dbReference type="SMART" id="SM00312">
    <property type="entry name" value="PX"/>
    <property type="match status" value="1"/>
</dbReference>
<dbReference type="EMBL" id="CAJNOC010003058">
    <property type="protein sequence ID" value="CAF0965694.1"/>
    <property type="molecule type" value="Genomic_DNA"/>
</dbReference>
<dbReference type="Pfam" id="PF00787">
    <property type="entry name" value="PX"/>
    <property type="match status" value="1"/>
</dbReference>